<dbReference type="AlphaFoldDB" id="A0A8S1LSC6"/>
<feature type="region of interest" description="Disordered" evidence="1">
    <location>
        <begin position="84"/>
        <end position="105"/>
    </location>
</feature>
<dbReference type="OrthoDB" id="288893at2759"/>
<feature type="compositionally biased region" description="Polar residues" evidence="1">
    <location>
        <begin position="90"/>
        <end position="105"/>
    </location>
</feature>
<evidence type="ECO:0000313" key="2">
    <source>
        <dbReference type="EMBL" id="CAD8069242.1"/>
    </source>
</evidence>
<sequence length="168" mass="20111">MSLHYLITNNNKGLQKQIEFKNFIVKNQSLRIKRAQKPLIRNSRQITFGSTNDKEIPYFKFPSLPQYDVTYQQVDKHQRIASIKSDRQSPKQFIQESTSTPINRNETYKRQRKSVNLNEIKVRIPKLNLQMPLNYFDFQIQQPMSLKQVHHLFDVLKEKYQIKTSKEI</sequence>
<gene>
    <name evidence="2" type="ORF">PSON_ATCC_30995.1.T0250150</name>
</gene>
<dbReference type="Proteomes" id="UP000692954">
    <property type="component" value="Unassembled WGS sequence"/>
</dbReference>
<protein>
    <submittedName>
        <fullName evidence="2">Uncharacterized protein</fullName>
    </submittedName>
</protein>
<evidence type="ECO:0000313" key="3">
    <source>
        <dbReference type="Proteomes" id="UP000692954"/>
    </source>
</evidence>
<keyword evidence="3" id="KW-1185">Reference proteome</keyword>
<comment type="caution">
    <text evidence="2">The sequence shown here is derived from an EMBL/GenBank/DDBJ whole genome shotgun (WGS) entry which is preliminary data.</text>
</comment>
<evidence type="ECO:0000256" key="1">
    <source>
        <dbReference type="SAM" id="MobiDB-lite"/>
    </source>
</evidence>
<organism evidence="2 3">
    <name type="scientific">Paramecium sonneborni</name>
    <dbReference type="NCBI Taxonomy" id="65129"/>
    <lineage>
        <taxon>Eukaryota</taxon>
        <taxon>Sar</taxon>
        <taxon>Alveolata</taxon>
        <taxon>Ciliophora</taxon>
        <taxon>Intramacronucleata</taxon>
        <taxon>Oligohymenophorea</taxon>
        <taxon>Peniculida</taxon>
        <taxon>Parameciidae</taxon>
        <taxon>Paramecium</taxon>
    </lineage>
</organism>
<name>A0A8S1LSC6_9CILI</name>
<proteinExistence type="predicted"/>
<accession>A0A8S1LSC6</accession>
<dbReference type="EMBL" id="CAJJDN010000025">
    <property type="protein sequence ID" value="CAD8069242.1"/>
    <property type="molecule type" value="Genomic_DNA"/>
</dbReference>
<reference evidence="2" key="1">
    <citation type="submission" date="2021-01" db="EMBL/GenBank/DDBJ databases">
        <authorList>
            <consortium name="Genoscope - CEA"/>
            <person name="William W."/>
        </authorList>
    </citation>
    <scope>NUCLEOTIDE SEQUENCE</scope>
</reference>